<reference evidence="1" key="1">
    <citation type="submission" date="2021-04" db="EMBL/GenBank/DDBJ databases">
        <title>Draft genomes of 20 S. canis strains.</title>
        <authorList>
            <person name="Pagnossin D."/>
            <person name="Weir W."/>
            <person name="Smith A."/>
            <person name="Ure R."/>
            <person name="Oravcova K."/>
        </authorList>
    </citation>
    <scope>NUCLEOTIDE SEQUENCE</scope>
    <source>
        <strain evidence="1">284</strain>
    </source>
</reference>
<protein>
    <submittedName>
        <fullName evidence="1">Uncharacterized protein</fullName>
    </submittedName>
</protein>
<evidence type="ECO:0000313" key="1">
    <source>
        <dbReference type="EMBL" id="MDV5977147.1"/>
    </source>
</evidence>
<proteinExistence type="predicted"/>
<sequence length="57" mass="6435">MQKEEQSSRQIVMCHLMTIMGIDVDKAIQLVTEMEKLDLIQFDELGNVGILVLEGLS</sequence>
<name>A0AAE4TSN7_STRCB</name>
<evidence type="ECO:0000313" key="2">
    <source>
        <dbReference type="Proteomes" id="UP001186118"/>
    </source>
</evidence>
<dbReference type="Proteomes" id="UP001186118">
    <property type="component" value="Unassembled WGS sequence"/>
</dbReference>
<gene>
    <name evidence="1" type="ORF">KB584_06675</name>
</gene>
<dbReference type="RefSeq" id="WP_099983195.1">
    <property type="nucleotide sequence ID" value="NZ_BEWZ01000025.1"/>
</dbReference>
<comment type="caution">
    <text evidence="1">The sequence shown here is derived from an EMBL/GenBank/DDBJ whole genome shotgun (WGS) entry which is preliminary data.</text>
</comment>
<dbReference type="EMBL" id="JAGQEX010000011">
    <property type="protein sequence ID" value="MDV5977147.1"/>
    <property type="molecule type" value="Genomic_DNA"/>
</dbReference>
<organism evidence="1 2">
    <name type="scientific">Streptococcus canis</name>
    <dbReference type="NCBI Taxonomy" id="1329"/>
    <lineage>
        <taxon>Bacteria</taxon>
        <taxon>Bacillati</taxon>
        <taxon>Bacillota</taxon>
        <taxon>Bacilli</taxon>
        <taxon>Lactobacillales</taxon>
        <taxon>Streptococcaceae</taxon>
        <taxon>Streptococcus</taxon>
    </lineage>
</organism>
<dbReference type="AlphaFoldDB" id="A0AAE4TSN7"/>
<accession>A0AAE4TSN7</accession>